<evidence type="ECO:0000313" key="2">
    <source>
        <dbReference type="EMBL" id="MDQ0439321.1"/>
    </source>
</evidence>
<reference evidence="2 3" key="1">
    <citation type="submission" date="2023-07" db="EMBL/GenBank/DDBJ databases">
        <title>Genomic Encyclopedia of Type Strains, Phase IV (KMG-IV): sequencing the most valuable type-strain genomes for metagenomic binning, comparative biology and taxonomic classification.</title>
        <authorList>
            <person name="Goeker M."/>
        </authorList>
    </citation>
    <scope>NUCLEOTIDE SEQUENCE [LARGE SCALE GENOMIC DNA]</scope>
    <source>
        <strain evidence="2 3">B6-8</strain>
    </source>
</reference>
<proteinExistence type="predicted"/>
<dbReference type="Proteomes" id="UP001241603">
    <property type="component" value="Unassembled WGS sequence"/>
</dbReference>
<comment type="caution">
    <text evidence="2">The sequence shown here is derived from an EMBL/GenBank/DDBJ whole genome shotgun (WGS) entry which is preliminary data.</text>
</comment>
<organism evidence="2 3">
    <name type="scientific">Kaistia dalseonensis</name>
    <dbReference type="NCBI Taxonomy" id="410840"/>
    <lineage>
        <taxon>Bacteria</taxon>
        <taxon>Pseudomonadati</taxon>
        <taxon>Pseudomonadota</taxon>
        <taxon>Alphaproteobacteria</taxon>
        <taxon>Hyphomicrobiales</taxon>
        <taxon>Kaistiaceae</taxon>
        <taxon>Kaistia</taxon>
    </lineage>
</organism>
<keyword evidence="3" id="KW-1185">Reference proteome</keyword>
<evidence type="ECO:0000313" key="3">
    <source>
        <dbReference type="Proteomes" id="UP001241603"/>
    </source>
</evidence>
<feature type="region of interest" description="Disordered" evidence="1">
    <location>
        <begin position="1"/>
        <end position="27"/>
    </location>
</feature>
<gene>
    <name evidence="2" type="ORF">QO014_003722</name>
</gene>
<evidence type="ECO:0000256" key="1">
    <source>
        <dbReference type="SAM" id="MobiDB-lite"/>
    </source>
</evidence>
<accession>A0ABU0HAI1</accession>
<dbReference type="EMBL" id="JAUSVO010000005">
    <property type="protein sequence ID" value="MDQ0439321.1"/>
    <property type="molecule type" value="Genomic_DNA"/>
</dbReference>
<name>A0ABU0HAI1_9HYPH</name>
<protein>
    <submittedName>
        <fullName evidence="2">Uncharacterized protein</fullName>
    </submittedName>
</protein>
<sequence>MMQSPLNPPLAGGSKPRSGFGAGSGWCALPPARQDKDKLAKERLGFAKANPAPKTRGRFRPVRKGRVKEGARQERLVLIPPTPRPPAA</sequence>